<gene>
    <name evidence="1" type="ORF">HXX76_009892</name>
</gene>
<accession>A0A835T1V2</accession>
<dbReference type="Proteomes" id="UP000650467">
    <property type="component" value="Unassembled WGS sequence"/>
</dbReference>
<protein>
    <submittedName>
        <fullName evidence="1">Uncharacterized protein</fullName>
    </submittedName>
</protein>
<evidence type="ECO:0000313" key="2">
    <source>
        <dbReference type="Proteomes" id="UP000650467"/>
    </source>
</evidence>
<reference evidence="1" key="1">
    <citation type="journal article" date="2020" name="bioRxiv">
        <title>Comparative genomics of Chlamydomonas.</title>
        <authorList>
            <person name="Craig R.J."/>
            <person name="Hasan A.R."/>
            <person name="Ness R.W."/>
            <person name="Keightley P.D."/>
        </authorList>
    </citation>
    <scope>NUCLEOTIDE SEQUENCE</scope>
    <source>
        <strain evidence="1">SAG 7.73</strain>
    </source>
</reference>
<dbReference type="PANTHER" id="PTHR40535:SF1">
    <property type="entry name" value="CHROMOSOME UNDETERMINED SCAFFOLD_9, WHOLE GENOME SHOTGUN SEQUENCE"/>
    <property type="match status" value="1"/>
</dbReference>
<dbReference type="PANTHER" id="PTHR40535">
    <property type="entry name" value="CHROMOSOME UNDETERMINED SCAFFOLD_9, WHOLE GENOME SHOTGUN SEQUENCE"/>
    <property type="match status" value="1"/>
</dbReference>
<sequence length="190" mass="19995">MHFRQYTVAAAAAVGADARVCGVDGVTYAHPSAAALAGVAVLNCGACGECSNEQDVGVYLATAADLTVRVRACGMRLLAKRRDRCLADLGFSPGCAACFAANIDCDRRHCLWPCLRYTLRSWFSGPPRGGQQETLGSNPCLACDERVCGPAFLACAGANRRRAGIVSDIGRSGAEVCQLAVNFVKPAERH</sequence>
<organism evidence="1 2">
    <name type="scientific">Chlamydomonas incerta</name>
    <dbReference type="NCBI Taxonomy" id="51695"/>
    <lineage>
        <taxon>Eukaryota</taxon>
        <taxon>Viridiplantae</taxon>
        <taxon>Chlorophyta</taxon>
        <taxon>core chlorophytes</taxon>
        <taxon>Chlorophyceae</taxon>
        <taxon>CS clade</taxon>
        <taxon>Chlamydomonadales</taxon>
        <taxon>Chlamydomonadaceae</taxon>
        <taxon>Chlamydomonas</taxon>
    </lineage>
</organism>
<dbReference type="OrthoDB" id="10261863at2759"/>
<comment type="caution">
    <text evidence="1">The sequence shown here is derived from an EMBL/GenBank/DDBJ whole genome shotgun (WGS) entry which is preliminary data.</text>
</comment>
<dbReference type="EMBL" id="JAEHOC010000026">
    <property type="protein sequence ID" value="KAG2430920.1"/>
    <property type="molecule type" value="Genomic_DNA"/>
</dbReference>
<evidence type="ECO:0000313" key="1">
    <source>
        <dbReference type="EMBL" id="KAG2430920.1"/>
    </source>
</evidence>
<dbReference type="AlphaFoldDB" id="A0A835T1V2"/>
<proteinExistence type="predicted"/>
<keyword evidence="2" id="KW-1185">Reference proteome</keyword>
<name>A0A835T1V2_CHLIN</name>